<dbReference type="PANTHER" id="PTHR47894">
    <property type="entry name" value="HTH-TYPE TRANSCRIPTIONAL REGULATOR GADX"/>
    <property type="match status" value="1"/>
</dbReference>
<dbReference type="Gene3D" id="1.10.10.60">
    <property type="entry name" value="Homeodomain-like"/>
    <property type="match status" value="1"/>
</dbReference>
<dbReference type="EMBL" id="JACHMP010000001">
    <property type="protein sequence ID" value="MBB5818857.1"/>
    <property type="molecule type" value="Genomic_DNA"/>
</dbReference>
<dbReference type="Pfam" id="PF12625">
    <property type="entry name" value="Arabinose_bd"/>
    <property type="match status" value="1"/>
</dbReference>
<gene>
    <name evidence="3" type="ORF">F4562_001919</name>
</gene>
<protein>
    <submittedName>
        <fullName evidence="3">AraC-like DNA-binding protein</fullName>
    </submittedName>
</protein>
<dbReference type="AlphaFoldDB" id="A0A7W9IDS9"/>
<comment type="caution">
    <text evidence="3">The sequence shown here is derived from an EMBL/GenBank/DDBJ whole genome shotgun (WGS) entry which is preliminary data.</text>
</comment>
<dbReference type="PANTHER" id="PTHR47894:SF1">
    <property type="entry name" value="HTH-TYPE TRANSCRIPTIONAL REGULATOR VQSM"/>
    <property type="match status" value="1"/>
</dbReference>
<dbReference type="SMART" id="SM00342">
    <property type="entry name" value="HTH_ARAC"/>
    <property type="match status" value="1"/>
</dbReference>
<dbReference type="RefSeq" id="WP_184542683.1">
    <property type="nucleotide sequence ID" value="NZ_JACHMP010000001.1"/>
</dbReference>
<feature type="domain" description="HTH araC/xylS-type" evidence="2">
    <location>
        <begin position="252"/>
        <end position="337"/>
    </location>
</feature>
<accession>A0A7W9IDS9</accession>
<dbReference type="PROSITE" id="PS01124">
    <property type="entry name" value="HTH_ARAC_FAMILY_2"/>
    <property type="match status" value="1"/>
</dbReference>
<reference evidence="3 4" key="1">
    <citation type="submission" date="2020-08" db="EMBL/GenBank/DDBJ databases">
        <title>Sequencing the genomes of 1000 actinobacteria strains.</title>
        <authorList>
            <person name="Klenk H.-P."/>
        </authorList>
    </citation>
    <scope>NUCLEOTIDE SEQUENCE [LARGE SCALE GENOMIC DNA]</scope>
    <source>
        <strain evidence="3 4">DSM 46887</strain>
    </source>
</reference>
<dbReference type="GO" id="GO:0005829">
    <property type="term" value="C:cytosol"/>
    <property type="evidence" value="ECO:0007669"/>
    <property type="project" value="TreeGrafter"/>
</dbReference>
<keyword evidence="1 3" id="KW-0238">DNA-binding</keyword>
<sequence length="345" mass="37385">MVRWKAAEPATCWPQGLLGVLEYVAARGGAAEVAQVERAVGFTRATLAARTDRIPIETYYAGVEAAAQALRAPHFGLDYIDAVEPAELETVGFLAAASETVGEAFGKIMRFHRFMTTGDVFTMDRGPTTATFTLTAWGPPRPAHALVTEMYVADTVTLIERMAGAPVTVRGMRLRHRPADPAQFAARVGFAPETWADRNEWTIDADALDAPMPRPDRALSEFLEGLLLPRARPYLDPASTAGTGGHSPGTLDQVRAVIERELHDGPPTVAQTARGLGLSPRTLQRRLADASTTYGELLDMIRRDVAARCARAGRSLEETAMLCGYADLSSFHRARRRWRAGGTAG</sequence>
<dbReference type="InterPro" id="IPR018060">
    <property type="entry name" value="HTH_AraC"/>
</dbReference>
<evidence type="ECO:0000259" key="2">
    <source>
        <dbReference type="PROSITE" id="PS01124"/>
    </source>
</evidence>
<keyword evidence="4" id="KW-1185">Reference proteome</keyword>
<dbReference type="Proteomes" id="UP000540685">
    <property type="component" value="Unassembled WGS sequence"/>
</dbReference>
<dbReference type="GO" id="GO:0000976">
    <property type="term" value="F:transcription cis-regulatory region binding"/>
    <property type="evidence" value="ECO:0007669"/>
    <property type="project" value="TreeGrafter"/>
</dbReference>
<name>A0A7W9IDS9_9ACTN</name>
<proteinExistence type="predicted"/>
<organism evidence="3 4">
    <name type="scientific">Streptosporangium becharense</name>
    <dbReference type="NCBI Taxonomy" id="1816182"/>
    <lineage>
        <taxon>Bacteria</taxon>
        <taxon>Bacillati</taxon>
        <taxon>Actinomycetota</taxon>
        <taxon>Actinomycetes</taxon>
        <taxon>Streptosporangiales</taxon>
        <taxon>Streptosporangiaceae</taxon>
        <taxon>Streptosporangium</taxon>
    </lineage>
</organism>
<evidence type="ECO:0000256" key="1">
    <source>
        <dbReference type="ARBA" id="ARBA00023125"/>
    </source>
</evidence>
<dbReference type="GO" id="GO:0003700">
    <property type="term" value="F:DNA-binding transcription factor activity"/>
    <property type="evidence" value="ECO:0007669"/>
    <property type="project" value="InterPro"/>
</dbReference>
<dbReference type="InterPro" id="IPR032687">
    <property type="entry name" value="AraC-type_N"/>
</dbReference>
<evidence type="ECO:0000313" key="3">
    <source>
        <dbReference type="EMBL" id="MBB5818857.1"/>
    </source>
</evidence>
<dbReference type="Pfam" id="PF12833">
    <property type="entry name" value="HTH_18"/>
    <property type="match status" value="1"/>
</dbReference>
<evidence type="ECO:0000313" key="4">
    <source>
        <dbReference type="Proteomes" id="UP000540685"/>
    </source>
</evidence>